<evidence type="ECO:0000256" key="2">
    <source>
        <dbReference type="SAM" id="MobiDB-lite"/>
    </source>
</evidence>
<dbReference type="SUPFAM" id="SSF69360">
    <property type="entry name" value="Cell wall binding repeat"/>
    <property type="match status" value="1"/>
</dbReference>
<gene>
    <name evidence="3" type="ORF">HMPREF9333_01150</name>
</gene>
<dbReference type="AlphaFoldDB" id="G5GHW0"/>
<dbReference type="EMBL" id="ACZL01000019">
    <property type="protein sequence ID" value="EHI55683.1"/>
    <property type="molecule type" value="Genomic_DNA"/>
</dbReference>
<evidence type="ECO:0008006" key="5">
    <source>
        <dbReference type="Google" id="ProtNLM"/>
    </source>
</evidence>
<evidence type="ECO:0000313" key="3">
    <source>
        <dbReference type="EMBL" id="EHI55683.1"/>
    </source>
</evidence>
<evidence type="ECO:0000313" key="4">
    <source>
        <dbReference type="Proteomes" id="UP000003011"/>
    </source>
</evidence>
<proteinExistence type="predicted"/>
<keyword evidence="1" id="KW-0677">Repeat</keyword>
<feature type="region of interest" description="Disordered" evidence="2">
    <location>
        <begin position="56"/>
        <end position="105"/>
    </location>
</feature>
<reference evidence="3 4" key="1">
    <citation type="submission" date="2011-08" db="EMBL/GenBank/DDBJ databases">
        <title>The Genome Sequence of Johnsonella ignava ATCC 51276.</title>
        <authorList>
            <consortium name="The Broad Institute Genome Sequencing Platform"/>
            <person name="Earl A."/>
            <person name="Ward D."/>
            <person name="Feldgarden M."/>
            <person name="Gevers D."/>
            <person name="Izard J."/>
            <person name="Blanton J.M."/>
            <person name="Baranova O.V."/>
            <person name="Dewhirst F.E."/>
            <person name="Young S.K."/>
            <person name="Zeng Q."/>
            <person name="Gargeya S."/>
            <person name="Fitzgerald M."/>
            <person name="Haas B."/>
            <person name="Abouelleil A."/>
            <person name="Alvarado L."/>
            <person name="Arachchi H.M."/>
            <person name="Berlin A."/>
            <person name="Brown A."/>
            <person name="Chapman S.B."/>
            <person name="Chen Z."/>
            <person name="Dunbar C."/>
            <person name="Freedman E."/>
            <person name="Gearin G."/>
            <person name="Gellesch M."/>
            <person name="Goldberg J."/>
            <person name="Griggs A."/>
            <person name="Gujja S."/>
            <person name="Heiman D."/>
            <person name="Howarth C."/>
            <person name="Larson L."/>
            <person name="Lui A."/>
            <person name="MacDonald P.J.P."/>
            <person name="Montmayeur A."/>
            <person name="Murphy C."/>
            <person name="Neiman D."/>
            <person name="Pearson M."/>
            <person name="Priest M."/>
            <person name="Roberts A."/>
            <person name="Saif S."/>
            <person name="Shea T."/>
            <person name="Shenoy N."/>
            <person name="Sisk P."/>
            <person name="Stolte C."/>
            <person name="Sykes S."/>
            <person name="Wortman J."/>
            <person name="Nusbaum C."/>
            <person name="Birren B."/>
        </authorList>
    </citation>
    <scope>NUCLEOTIDE SEQUENCE [LARGE SCALE GENOMIC DNA]</scope>
    <source>
        <strain evidence="3 4">ATCC 51276</strain>
    </source>
</reference>
<evidence type="ECO:0000256" key="1">
    <source>
        <dbReference type="ARBA" id="ARBA00022737"/>
    </source>
</evidence>
<dbReference type="Proteomes" id="UP000003011">
    <property type="component" value="Unassembled WGS sequence"/>
</dbReference>
<name>G5GHW0_9FIRM</name>
<feature type="compositionally biased region" description="Polar residues" evidence="2">
    <location>
        <begin position="60"/>
        <end position="77"/>
    </location>
</feature>
<dbReference type="InterPro" id="IPR018337">
    <property type="entry name" value="Cell_wall/Cho-bd_repeat"/>
</dbReference>
<dbReference type="Pfam" id="PF01473">
    <property type="entry name" value="Choline_bind_1"/>
    <property type="match status" value="1"/>
</dbReference>
<protein>
    <recommendedName>
        <fullName evidence="5">Cell wall-binding repeat protein</fullName>
    </recommendedName>
</protein>
<dbReference type="HOGENOM" id="CLU_982724_0_0_9"/>
<sequence length="283" mass="32474">MLALDIDKIYTDPATGIVYNFTGLSKDKKGHKKIGTDVPIKQQMILYTVYKPAKTYDGGSDNTPQGNINDMPDNTSVNHDDNKNYSKDKKTGDSKSDGVYSSSSSTNSLSKIIYAHKSAAETEGGKWISLDNDRKKWAFELKDKSSIKRAWADIKDASGAVNTYCFDEKGVMQIGWITHQSGIWYFLEAQDERMLGSLKKGWYHDNNDKYWYYLNPQTGVMEKGWQMINNKWYYFSEIQRNLKYNNETGKNEYYPQRPYDSMYINEKTPDNYNIGNDGSLIGN</sequence>
<dbReference type="Gene3D" id="2.10.270.10">
    <property type="entry name" value="Cholin Binding"/>
    <property type="match status" value="1"/>
</dbReference>
<dbReference type="eggNOG" id="COG5263">
    <property type="taxonomic scope" value="Bacteria"/>
</dbReference>
<keyword evidence="4" id="KW-1185">Reference proteome</keyword>
<feature type="compositionally biased region" description="Basic and acidic residues" evidence="2">
    <location>
        <begin position="78"/>
        <end position="96"/>
    </location>
</feature>
<organism evidence="3 4">
    <name type="scientific">Johnsonella ignava ATCC 51276</name>
    <dbReference type="NCBI Taxonomy" id="679200"/>
    <lineage>
        <taxon>Bacteria</taxon>
        <taxon>Bacillati</taxon>
        <taxon>Bacillota</taxon>
        <taxon>Clostridia</taxon>
        <taxon>Lachnospirales</taxon>
        <taxon>Lachnospiraceae</taxon>
        <taxon>Johnsonella</taxon>
    </lineage>
</organism>
<accession>G5GHW0</accession>
<comment type="caution">
    <text evidence="3">The sequence shown here is derived from an EMBL/GenBank/DDBJ whole genome shotgun (WGS) entry which is preliminary data.</text>
</comment>